<accession>A0AAD7U8N0</accession>
<dbReference type="GO" id="GO:0033499">
    <property type="term" value="P:galactose catabolic process via UDP-galactose, Leloir pathway"/>
    <property type="evidence" value="ECO:0007669"/>
    <property type="project" value="TreeGrafter"/>
</dbReference>
<name>A0AAD7U8N0_9STRA</name>
<proteinExistence type="predicted"/>
<evidence type="ECO:0000313" key="2">
    <source>
        <dbReference type="Proteomes" id="UP001230188"/>
    </source>
</evidence>
<dbReference type="PANTHER" id="PTHR10091">
    <property type="entry name" value="ALDOSE-1-EPIMERASE"/>
    <property type="match status" value="1"/>
</dbReference>
<dbReference type="Gene3D" id="2.70.98.10">
    <property type="match status" value="1"/>
</dbReference>
<dbReference type="GO" id="GO:0004034">
    <property type="term" value="F:aldose 1-epimerase activity"/>
    <property type="evidence" value="ECO:0007669"/>
    <property type="project" value="TreeGrafter"/>
</dbReference>
<dbReference type="PROSITE" id="PS00545">
    <property type="entry name" value="ALDOSE_1_EPIMERASE"/>
    <property type="match status" value="1"/>
</dbReference>
<dbReference type="InterPro" id="IPR011013">
    <property type="entry name" value="Gal_mutarotase_sf_dom"/>
</dbReference>
<dbReference type="EMBL" id="JAQMWT010000526">
    <property type="protein sequence ID" value="KAJ8600245.1"/>
    <property type="molecule type" value="Genomic_DNA"/>
</dbReference>
<sequence length="254" mass="28120">MACCVGRCAGRIRNAAFSVGETRYELEPNSGRHLLHGGHRGWSFRDWEIVERETRRVSLRLAVDDDGFPGRAVAAVTYAVEGARLTMRFECTTDAPSPVSMTNHAYFNLGGDLEDHYLRVSGASRFVETDDDLVPTGHLKSCPEDLDFSAPKRLVGDLDHCLVVDDGAMIKAFLRGPRVSMRLATTQPGLQVYTANFLPGLHRRTAVCLETQHLPDSVNHPNFPSWNLVDADRPYDHATTIDFFGCSEEGGGDR</sequence>
<dbReference type="Proteomes" id="UP001230188">
    <property type="component" value="Unassembled WGS sequence"/>
</dbReference>
<dbReference type="InterPro" id="IPR018052">
    <property type="entry name" value="Ald1_epimerase_CS"/>
</dbReference>
<dbReference type="InterPro" id="IPR014718">
    <property type="entry name" value="GH-type_carb-bd"/>
</dbReference>
<dbReference type="Pfam" id="PF01263">
    <property type="entry name" value="Aldose_epim"/>
    <property type="match status" value="1"/>
</dbReference>
<dbReference type="GO" id="GO:0030246">
    <property type="term" value="F:carbohydrate binding"/>
    <property type="evidence" value="ECO:0007669"/>
    <property type="project" value="InterPro"/>
</dbReference>
<protein>
    <recommendedName>
        <fullName evidence="3">Aldose 1-epimerase</fullName>
    </recommendedName>
</protein>
<evidence type="ECO:0008006" key="3">
    <source>
        <dbReference type="Google" id="ProtNLM"/>
    </source>
</evidence>
<evidence type="ECO:0000313" key="1">
    <source>
        <dbReference type="EMBL" id="KAJ8600245.1"/>
    </source>
</evidence>
<dbReference type="AlphaFoldDB" id="A0AAD7U8N0"/>
<dbReference type="PANTHER" id="PTHR10091:SF0">
    <property type="entry name" value="GALACTOSE MUTAROTASE"/>
    <property type="match status" value="1"/>
</dbReference>
<reference evidence="1" key="1">
    <citation type="submission" date="2023-01" db="EMBL/GenBank/DDBJ databases">
        <title>Metagenome sequencing of chrysophaentin producing Chrysophaeum taylorii.</title>
        <authorList>
            <person name="Davison J."/>
            <person name="Bewley C."/>
        </authorList>
    </citation>
    <scope>NUCLEOTIDE SEQUENCE</scope>
    <source>
        <strain evidence="1">NIES-1699</strain>
    </source>
</reference>
<gene>
    <name evidence="1" type="ORF">CTAYLR_001993</name>
</gene>
<organism evidence="1 2">
    <name type="scientific">Chrysophaeum taylorii</name>
    <dbReference type="NCBI Taxonomy" id="2483200"/>
    <lineage>
        <taxon>Eukaryota</taxon>
        <taxon>Sar</taxon>
        <taxon>Stramenopiles</taxon>
        <taxon>Ochrophyta</taxon>
        <taxon>Pelagophyceae</taxon>
        <taxon>Pelagomonadales</taxon>
        <taxon>Pelagomonadaceae</taxon>
        <taxon>Chrysophaeum</taxon>
    </lineage>
</organism>
<comment type="caution">
    <text evidence="1">The sequence shown here is derived from an EMBL/GenBank/DDBJ whole genome shotgun (WGS) entry which is preliminary data.</text>
</comment>
<keyword evidence="2" id="KW-1185">Reference proteome</keyword>
<dbReference type="InterPro" id="IPR008183">
    <property type="entry name" value="Aldose_1/G6P_1-epimerase"/>
</dbReference>
<dbReference type="GO" id="GO:0006006">
    <property type="term" value="P:glucose metabolic process"/>
    <property type="evidence" value="ECO:0007669"/>
    <property type="project" value="TreeGrafter"/>
</dbReference>
<dbReference type="SUPFAM" id="SSF74650">
    <property type="entry name" value="Galactose mutarotase-like"/>
    <property type="match status" value="1"/>
</dbReference>